<name>A0A5A9NXU1_9TELE</name>
<keyword evidence="21" id="KW-1185">Reference proteome</keyword>
<comment type="subcellular location">
    <subcellularLocation>
        <location evidence="1">Cell membrane</location>
        <topology evidence="1">Single-pass type I membrane protein</topology>
    </subcellularLocation>
    <subcellularLocation>
        <location evidence="2">Secreted</location>
        <location evidence="2">Extracellular space</location>
        <location evidence="2">Extracellular matrix</location>
    </subcellularLocation>
</comment>
<evidence type="ECO:0000256" key="8">
    <source>
        <dbReference type="ARBA" id="ARBA00022729"/>
    </source>
</evidence>
<feature type="domain" description="EGF-like" evidence="19">
    <location>
        <begin position="223"/>
        <end position="259"/>
    </location>
</feature>
<feature type="disulfide bond" evidence="15">
    <location>
        <begin position="673"/>
        <end position="682"/>
    </location>
</feature>
<dbReference type="InterPro" id="IPR013032">
    <property type="entry name" value="EGF-like_CS"/>
</dbReference>
<feature type="domain" description="Laminin G" evidence="18">
    <location>
        <begin position="1144"/>
        <end position="1321"/>
    </location>
</feature>
<dbReference type="SUPFAM" id="SSF57196">
    <property type="entry name" value="EGF/Laminin"/>
    <property type="match status" value="11"/>
</dbReference>
<evidence type="ECO:0000256" key="3">
    <source>
        <dbReference type="ARBA" id="ARBA00022475"/>
    </source>
</evidence>
<keyword evidence="13 15" id="KW-1015">Disulfide bond</keyword>
<feature type="disulfide bond" evidence="15">
    <location>
        <begin position="249"/>
        <end position="258"/>
    </location>
</feature>
<evidence type="ECO:0000256" key="10">
    <source>
        <dbReference type="ARBA" id="ARBA00022837"/>
    </source>
</evidence>
<dbReference type="GO" id="GO:0005886">
    <property type="term" value="C:plasma membrane"/>
    <property type="evidence" value="ECO:0007669"/>
    <property type="project" value="UniProtKB-SubCell"/>
</dbReference>
<keyword evidence="11 16" id="KW-1133">Transmembrane helix</keyword>
<evidence type="ECO:0000256" key="12">
    <source>
        <dbReference type="ARBA" id="ARBA00023136"/>
    </source>
</evidence>
<dbReference type="EMBL" id="SOYY01000012">
    <property type="protein sequence ID" value="KAA0714438.1"/>
    <property type="molecule type" value="Genomic_DNA"/>
</dbReference>
<comment type="caution">
    <text evidence="20">The sequence shown here is derived from an EMBL/GenBank/DDBJ whole genome shotgun (WGS) entry which is preliminary data.</text>
</comment>
<feature type="domain" description="EGF-like" evidence="19">
    <location>
        <begin position="376"/>
        <end position="432"/>
    </location>
</feature>
<evidence type="ECO:0000256" key="13">
    <source>
        <dbReference type="ARBA" id="ARBA00023157"/>
    </source>
</evidence>
<dbReference type="SUPFAM" id="SSF49899">
    <property type="entry name" value="Concanavalin A-like lectins/glucanases"/>
    <property type="match status" value="3"/>
</dbReference>
<feature type="domain" description="EGF-like" evidence="19">
    <location>
        <begin position="108"/>
        <end position="145"/>
    </location>
</feature>
<dbReference type="PROSITE" id="PS01186">
    <property type="entry name" value="EGF_2"/>
    <property type="match status" value="13"/>
</dbReference>
<dbReference type="Gene3D" id="2.60.120.200">
    <property type="match status" value="3"/>
</dbReference>
<keyword evidence="12 16" id="KW-0472">Membrane</keyword>
<feature type="chain" id="PRO_5022902122" evidence="17">
    <location>
        <begin position="32"/>
        <end position="1588"/>
    </location>
</feature>
<feature type="disulfide bond" evidence="15">
    <location>
        <begin position="1465"/>
        <end position="1474"/>
    </location>
</feature>
<dbReference type="FunFam" id="2.60.120.200:FF:000081">
    <property type="entry name" value="Crumbs 1, cell polarity complex component"/>
    <property type="match status" value="1"/>
</dbReference>
<evidence type="ECO:0000256" key="1">
    <source>
        <dbReference type="ARBA" id="ARBA00004251"/>
    </source>
</evidence>
<evidence type="ECO:0000256" key="11">
    <source>
        <dbReference type="ARBA" id="ARBA00022989"/>
    </source>
</evidence>
<feature type="domain" description="EGF-like" evidence="19">
    <location>
        <begin position="299"/>
        <end position="336"/>
    </location>
</feature>
<dbReference type="GO" id="GO:0007154">
    <property type="term" value="P:cell communication"/>
    <property type="evidence" value="ECO:0007669"/>
    <property type="project" value="UniProtKB-ARBA"/>
</dbReference>
<dbReference type="SMART" id="SM00179">
    <property type="entry name" value="EGF_CA"/>
    <property type="match status" value="19"/>
</dbReference>
<feature type="domain" description="EGF-like" evidence="19">
    <location>
        <begin position="643"/>
        <end position="683"/>
    </location>
</feature>
<dbReference type="PROSITE" id="PS50025">
    <property type="entry name" value="LAM_G_DOMAIN"/>
    <property type="match status" value="3"/>
</dbReference>
<feature type="domain" description="EGF-like" evidence="19">
    <location>
        <begin position="71"/>
        <end position="106"/>
    </location>
</feature>
<feature type="disulfide bond" evidence="15">
    <location>
        <begin position="1503"/>
        <end position="1512"/>
    </location>
</feature>
<dbReference type="Gene3D" id="2.10.25.10">
    <property type="entry name" value="Laminin"/>
    <property type="match status" value="19"/>
</dbReference>
<feature type="domain" description="EGF-like" evidence="19">
    <location>
        <begin position="1438"/>
        <end position="1475"/>
    </location>
</feature>
<dbReference type="GO" id="GO:0009653">
    <property type="term" value="P:anatomical structure morphogenesis"/>
    <property type="evidence" value="ECO:0007669"/>
    <property type="project" value="UniProtKB-ARBA"/>
</dbReference>
<feature type="domain" description="EGF-like" evidence="19">
    <location>
        <begin position="185"/>
        <end position="221"/>
    </location>
</feature>
<dbReference type="SUPFAM" id="SSF57184">
    <property type="entry name" value="Growth factor receptor domain"/>
    <property type="match status" value="2"/>
</dbReference>
<evidence type="ECO:0000256" key="6">
    <source>
        <dbReference type="ARBA" id="ARBA00022536"/>
    </source>
</evidence>
<dbReference type="InterPro" id="IPR000742">
    <property type="entry name" value="EGF"/>
</dbReference>
<evidence type="ECO:0000259" key="19">
    <source>
        <dbReference type="PROSITE" id="PS50026"/>
    </source>
</evidence>
<dbReference type="FunFam" id="2.10.25.10:FF:000004">
    <property type="entry name" value="Neurogenic locus notch 1"/>
    <property type="match status" value="2"/>
</dbReference>
<dbReference type="InterPro" id="IPR000152">
    <property type="entry name" value="EGF-type_Asp/Asn_hydroxyl_site"/>
</dbReference>
<feature type="disulfide bond" evidence="15">
    <location>
        <begin position="422"/>
        <end position="431"/>
    </location>
</feature>
<dbReference type="GO" id="GO:0005509">
    <property type="term" value="F:calcium ion binding"/>
    <property type="evidence" value="ECO:0007669"/>
    <property type="project" value="InterPro"/>
</dbReference>
<feature type="disulfide bond" evidence="15">
    <location>
        <begin position="891"/>
        <end position="900"/>
    </location>
</feature>
<evidence type="ECO:0000256" key="16">
    <source>
        <dbReference type="SAM" id="Phobius"/>
    </source>
</evidence>
<dbReference type="FunFam" id="2.10.25.10:FF:000123">
    <property type="entry name" value="Crumbs homolog 1 (Drosophila)"/>
    <property type="match status" value="1"/>
</dbReference>
<feature type="domain" description="EGF-like" evidence="19">
    <location>
        <begin position="865"/>
        <end position="901"/>
    </location>
</feature>
<feature type="domain" description="EGF-like" evidence="19">
    <location>
        <begin position="1323"/>
        <end position="1359"/>
    </location>
</feature>
<evidence type="ECO:0000256" key="2">
    <source>
        <dbReference type="ARBA" id="ARBA00004498"/>
    </source>
</evidence>
<feature type="disulfide bond" evidence="15">
    <location>
        <begin position="1386"/>
        <end position="1395"/>
    </location>
</feature>
<dbReference type="InterPro" id="IPR001791">
    <property type="entry name" value="Laminin_G"/>
</dbReference>
<gene>
    <name evidence="20" type="ORF">E1301_Tti016661</name>
</gene>
<feature type="disulfide bond" evidence="15">
    <location>
        <begin position="96"/>
        <end position="105"/>
    </location>
</feature>
<feature type="domain" description="EGF-like" evidence="19">
    <location>
        <begin position="1477"/>
        <end position="1513"/>
    </location>
</feature>
<feature type="disulfide bond" evidence="15">
    <location>
        <begin position="135"/>
        <end position="144"/>
    </location>
</feature>
<feature type="disulfide bond" evidence="15">
    <location>
        <begin position="173"/>
        <end position="182"/>
    </location>
</feature>
<feature type="domain" description="EGF-like" evidence="19">
    <location>
        <begin position="599"/>
        <end position="641"/>
    </location>
</feature>
<feature type="domain" description="EGF-like" evidence="19">
    <location>
        <begin position="1361"/>
        <end position="1396"/>
    </location>
</feature>
<dbReference type="SMART" id="SM00282">
    <property type="entry name" value="LamG"/>
    <property type="match status" value="3"/>
</dbReference>
<feature type="disulfide bond" evidence="15">
    <location>
        <begin position="1365"/>
        <end position="1375"/>
    </location>
</feature>
<evidence type="ECO:0000256" key="17">
    <source>
        <dbReference type="SAM" id="SignalP"/>
    </source>
</evidence>
<dbReference type="InterPro" id="IPR001881">
    <property type="entry name" value="EGF-like_Ca-bd_dom"/>
</dbReference>
<protein>
    <submittedName>
        <fullName evidence="20">Protein crumbs-like protein 1</fullName>
    </submittedName>
</protein>
<dbReference type="GO" id="GO:0060218">
    <property type="term" value="P:hematopoietic stem cell differentiation"/>
    <property type="evidence" value="ECO:0007669"/>
    <property type="project" value="UniProtKB-ARBA"/>
</dbReference>
<feature type="disulfide bond" evidence="15">
    <location>
        <begin position="287"/>
        <end position="296"/>
    </location>
</feature>
<evidence type="ECO:0000256" key="9">
    <source>
        <dbReference type="ARBA" id="ARBA00022737"/>
    </source>
</evidence>
<evidence type="ECO:0000313" key="20">
    <source>
        <dbReference type="EMBL" id="KAA0714438.1"/>
    </source>
</evidence>
<keyword evidence="10" id="KW-0106">Calcium</keyword>
<dbReference type="PRINTS" id="PR00010">
    <property type="entry name" value="EGFBLOOD"/>
</dbReference>
<dbReference type="PROSITE" id="PS00022">
    <property type="entry name" value="EGF_1"/>
    <property type="match status" value="16"/>
</dbReference>
<feature type="transmembrane region" description="Helical" evidence="16">
    <location>
        <begin position="1525"/>
        <end position="1549"/>
    </location>
</feature>
<keyword evidence="14" id="KW-0325">Glycoprotein</keyword>
<feature type="domain" description="EGF-like" evidence="19">
    <location>
        <begin position="261"/>
        <end position="297"/>
    </location>
</feature>
<keyword evidence="5" id="KW-0272">Extracellular matrix</keyword>
<dbReference type="PANTHER" id="PTHR12916:SF4">
    <property type="entry name" value="UNINFLATABLE, ISOFORM C"/>
    <property type="match status" value="1"/>
</dbReference>
<feature type="disulfide bond" evidence="15">
    <location>
        <begin position="1109"/>
        <end position="1118"/>
    </location>
</feature>
<keyword evidence="4" id="KW-0964">Secreted</keyword>
<dbReference type="GO" id="GO:0007417">
    <property type="term" value="P:central nervous system development"/>
    <property type="evidence" value="ECO:0007669"/>
    <property type="project" value="UniProtKB-ARBA"/>
</dbReference>
<feature type="domain" description="EGF-like" evidence="19">
    <location>
        <begin position="147"/>
        <end position="183"/>
    </location>
</feature>
<dbReference type="FunFam" id="2.10.25.10:FF:000029">
    <property type="entry name" value="neurexin-1 isoform X1"/>
    <property type="match status" value="1"/>
</dbReference>
<dbReference type="FunFam" id="2.10.25.10:FF:000143">
    <property type="entry name" value="Protein crumbs 1"/>
    <property type="match status" value="3"/>
</dbReference>
<dbReference type="PANTHER" id="PTHR12916">
    <property type="entry name" value="CYTOCHROME C OXIDASE POLYPEPTIDE VIC-2"/>
    <property type="match status" value="1"/>
</dbReference>
<dbReference type="GO" id="GO:1901222">
    <property type="term" value="P:regulation of non-canonical NF-kappaB signal transduction"/>
    <property type="evidence" value="ECO:0007669"/>
    <property type="project" value="UniProtKB-ARBA"/>
</dbReference>
<dbReference type="PROSITE" id="PS50026">
    <property type="entry name" value="EGF_3"/>
    <property type="match status" value="20"/>
</dbReference>
<sequence>MEFGRVYLRYKRAALLFVMMFKLGLFCTVTGDSCLSSPCQNNGTCIPTISGYLCQCSSSPLIHVGDNCEHLHDPCQHTDCPNCISTPGTENYTCLCPDGFSGPNCTHNINECQSNPCTAIRNHCVDGVNGYSCHCPSGYSGDDCQTRVRDCTDDPCFNNATCVWTRDGYECQCVGGFEGQHCEEDIDECLSQPCRNGAICVDGIDVYQCYCVPGFQGYHCEIDINECASQPCENNGTCVNERDRYICECLNGFKGVNCEVEMDECEATPCQNGATCHDHVGLYTCECLPGYEGINCELNIDECDSSPCLNAGRCVDLVNSYECDCSGTGFVGSYCDEDIPECASDPCQHGSSCQEGVNQYTCLCWPGFAGENCEVDVDECESEPCENDGECFQRSSSSLYRVLSELDTDFTFEHAAGYLCHCRSGFTGENCSVNVNECESRPCKNEGTCEDLINAYRCTCAPGFTVMSRPLTGMESNRSRRPGRTAIPDVSIDRSRLGREGGRARWIISPAGQLGRGGVMLDSSTVITPYRLVPRAGKTASDCGLDVWQDERINSGSDLQWAASGDRTCPSNHMTVCFLSKECRSPGLCDGSRVVCEMNINECESKPCRNGARCEDAINDYVCHCPPPGPEQLPWGGHDCDITLTGCVDHPCQNGATCTPSLHGDEHQYTCQCPAGFYGDACDVSTTFSISAGTLLMVEVPHSNRTRRQAGDQGPSVRLRFRSTLQDAVVFYRGSREHFFTLELIDGDLVSLAESGDLKLVAHLRGDFSDGLWHEVLVRVDEKLILSLLAENKTSVEDGDHNLLLSFQTQGLEKVFIGGVPQEYLNHTQTSTGFAGCFEDLLIDSKTVLPQDLTPELDVQMGCKRTERCHPDPCSDRGQCVDLWWDYRCECRRPFYGHNCSEEHSSWTFSSERSRSFVAFPITQNHGFNFTISLWLKTRQLNGLILQLRHRDHAYLSVLIKNGSIHLAVHSSIRNTSDFISDGKELFVTIKKERGFIFFNEDQLFTPRDFVDFEVESGDVAYLGGLSEGVDTSKWGGYFKGCLQDVRIDDVQLYMYSGNISQKPLHPSYLPRKSSNLLEHCIGDQMCKMKPCQNGGNCFDVWNNFECHCPLNFSGKTCDTPVWCVSNPCVPGSRCLDLPDGYECLANATFQSNALKFNATGSLRISVTNISIELRTREVSGTLLRASSGLEFFCMGLLNSSLIVKLRGGNSLETQAFISKVPISDGEWHKVELFTSGSPNTASRWHLSVDGVAAGDSLAASGNMDFFNHSVVWLAENYTGCLGEVRIGGVYLPFARVLEHEVPQTSKFIRIGEVAKPQLGCYGEASCLSEPCQNNGTCRDLFNLFHCECAPGWSGDLCQDNIDECGQQPCVYGTCRDLPGDYECLCAAGYSGGYCQVEVDECQDHRCENGASCVDAVGGYTCVCTLGHTGPFCQWLFPPQQCEVDIQCENEGICTDGLWGANCTCRTGFTGERCEVDLDECESNPCLNGGTCVNRSNSYFCDCVSDFSGENCQNTKQLQSEGVPWLLVAVPLVCLGTLLAFVALVCMVLTARRKRRSEGTYSPSQLEVAGARLEMGSVLKVPPEERLI</sequence>
<evidence type="ECO:0000313" key="21">
    <source>
        <dbReference type="Proteomes" id="UP000324632"/>
    </source>
</evidence>
<feature type="domain" description="EGF-like" evidence="19">
    <location>
        <begin position="338"/>
        <end position="374"/>
    </location>
</feature>
<dbReference type="Pfam" id="PF02210">
    <property type="entry name" value="Laminin_G_2"/>
    <property type="match status" value="3"/>
</dbReference>
<dbReference type="PROSITE" id="PS00010">
    <property type="entry name" value="ASX_HYDROXYL"/>
    <property type="match status" value="13"/>
</dbReference>
<feature type="disulfide bond" evidence="15">
    <location>
        <begin position="1424"/>
        <end position="1433"/>
    </location>
</feature>
<feature type="disulfide bond" evidence="15">
    <location>
        <begin position="1349"/>
        <end position="1358"/>
    </location>
</feature>
<dbReference type="CDD" id="cd00110">
    <property type="entry name" value="LamG"/>
    <property type="match status" value="3"/>
</dbReference>
<keyword evidence="8 17" id="KW-0732">Signal</keyword>
<dbReference type="InterPro" id="IPR009030">
    <property type="entry name" value="Growth_fac_rcpt_cys_sf"/>
</dbReference>
<feature type="domain" description="Laminin G" evidence="18">
    <location>
        <begin position="907"/>
        <end position="1081"/>
    </location>
</feature>
<evidence type="ECO:0000256" key="15">
    <source>
        <dbReference type="PROSITE-ProRule" id="PRU00076"/>
    </source>
</evidence>
<feature type="signal peptide" evidence="17">
    <location>
        <begin position="1"/>
        <end position="31"/>
    </location>
</feature>
<dbReference type="GO" id="GO:0023052">
    <property type="term" value="P:signaling"/>
    <property type="evidence" value="ECO:0007669"/>
    <property type="project" value="UniProtKB-ARBA"/>
</dbReference>
<proteinExistence type="predicted"/>
<evidence type="ECO:0000256" key="7">
    <source>
        <dbReference type="ARBA" id="ARBA00022692"/>
    </source>
</evidence>
<dbReference type="InterPro" id="IPR018097">
    <property type="entry name" value="EGF_Ca-bd_CS"/>
</dbReference>
<evidence type="ECO:0000256" key="5">
    <source>
        <dbReference type="ARBA" id="ARBA00022530"/>
    </source>
</evidence>
<keyword evidence="7 16" id="KW-0812">Transmembrane</keyword>
<dbReference type="FunFam" id="2.10.25.10:FF:000472">
    <property type="entry name" value="Uncharacterized protein, isoform A"/>
    <property type="match status" value="1"/>
</dbReference>
<dbReference type="FunFam" id="2.10.25.10:FF:000045">
    <property type="entry name" value="Slit guidance ligand 2"/>
    <property type="match status" value="1"/>
</dbReference>
<feature type="disulfide bond" evidence="15">
    <location>
        <begin position="211"/>
        <end position="220"/>
    </location>
</feature>
<evidence type="ECO:0000256" key="4">
    <source>
        <dbReference type="ARBA" id="ARBA00022525"/>
    </source>
</evidence>
<dbReference type="GO" id="GO:0030855">
    <property type="term" value="P:epithelial cell differentiation"/>
    <property type="evidence" value="ECO:0007669"/>
    <property type="project" value="UniProtKB-ARBA"/>
</dbReference>
<feature type="domain" description="EGF-like" evidence="19">
    <location>
        <begin position="30"/>
        <end position="69"/>
    </location>
</feature>
<dbReference type="PROSITE" id="PS01187">
    <property type="entry name" value="EGF_CA"/>
    <property type="match status" value="6"/>
</dbReference>
<organism evidence="20 21">
    <name type="scientific">Triplophysa tibetana</name>
    <dbReference type="NCBI Taxonomy" id="1572043"/>
    <lineage>
        <taxon>Eukaryota</taxon>
        <taxon>Metazoa</taxon>
        <taxon>Chordata</taxon>
        <taxon>Craniata</taxon>
        <taxon>Vertebrata</taxon>
        <taxon>Euteleostomi</taxon>
        <taxon>Actinopterygii</taxon>
        <taxon>Neopterygii</taxon>
        <taxon>Teleostei</taxon>
        <taxon>Ostariophysi</taxon>
        <taxon>Cypriniformes</taxon>
        <taxon>Nemacheilidae</taxon>
        <taxon>Triplophysa</taxon>
    </lineage>
</organism>
<evidence type="ECO:0000259" key="18">
    <source>
        <dbReference type="PROSITE" id="PS50025"/>
    </source>
</evidence>
<keyword evidence="3" id="KW-1003">Cell membrane</keyword>
<keyword evidence="9" id="KW-0677">Repeat</keyword>
<reference evidence="20 21" key="1">
    <citation type="journal article" date="2019" name="Mol. Ecol. Resour.">
        <title>Chromosome-level genome assembly of Triplophysa tibetana, a fish adapted to the harsh high-altitude environment of the Tibetan Plateau.</title>
        <authorList>
            <person name="Yang X."/>
            <person name="Liu H."/>
            <person name="Ma Z."/>
            <person name="Zou Y."/>
            <person name="Zou M."/>
            <person name="Mao Y."/>
            <person name="Li X."/>
            <person name="Wang H."/>
            <person name="Chen T."/>
            <person name="Wang W."/>
            <person name="Yang R."/>
        </authorList>
    </citation>
    <scope>NUCLEOTIDE SEQUENCE [LARGE SCALE GENOMIC DNA]</scope>
    <source>
        <strain evidence="20">TTIB1903HZAU</strain>
        <tissue evidence="20">Muscle</tissue>
    </source>
</reference>
<feature type="domain" description="Laminin G" evidence="18">
    <location>
        <begin position="687"/>
        <end position="863"/>
    </location>
</feature>
<accession>A0A5A9NXU1</accession>
<dbReference type="CDD" id="cd00054">
    <property type="entry name" value="EGF_CA"/>
    <property type="match status" value="17"/>
</dbReference>
<feature type="domain" description="EGF-like" evidence="19">
    <location>
        <begin position="1398"/>
        <end position="1434"/>
    </location>
</feature>
<evidence type="ECO:0000256" key="14">
    <source>
        <dbReference type="ARBA" id="ARBA00023180"/>
    </source>
</evidence>
<dbReference type="Pfam" id="PF00008">
    <property type="entry name" value="EGF"/>
    <property type="match status" value="12"/>
</dbReference>
<dbReference type="GO" id="GO:0045597">
    <property type="term" value="P:positive regulation of cell differentiation"/>
    <property type="evidence" value="ECO:0007669"/>
    <property type="project" value="UniProtKB-ARBA"/>
</dbReference>
<dbReference type="InterPro" id="IPR013320">
    <property type="entry name" value="ConA-like_dom_sf"/>
</dbReference>
<dbReference type="Proteomes" id="UP000324632">
    <property type="component" value="Chromosome 12"/>
</dbReference>
<comment type="caution">
    <text evidence="15">Lacks conserved residue(s) required for the propagation of feature annotation.</text>
</comment>
<keyword evidence="6 15" id="KW-0245">EGF-like domain</keyword>
<dbReference type="SMART" id="SM00181">
    <property type="entry name" value="EGF"/>
    <property type="match status" value="20"/>
</dbReference>
<dbReference type="Pfam" id="PF12661">
    <property type="entry name" value="hEGF"/>
    <property type="match status" value="4"/>
</dbReference>
<feature type="domain" description="EGF-like" evidence="19">
    <location>
        <begin position="1083"/>
        <end position="1119"/>
    </location>
</feature>
<dbReference type="FunFam" id="2.10.25.10:FF:000208">
    <property type="entry name" value="Crumbs 2, cell polarity complex component"/>
    <property type="match status" value="1"/>
</dbReference>
<feature type="disulfide bond" evidence="15">
    <location>
        <begin position="364"/>
        <end position="373"/>
    </location>
</feature>
<feature type="domain" description="EGF-like" evidence="19">
    <location>
        <begin position="434"/>
        <end position="471"/>
    </location>
</feature>
<dbReference type="FunFam" id="2.10.25.10:FF:000006">
    <property type="entry name" value="Versican core protein-like isoform 1"/>
    <property type="match status" value="1"/>
</dbReference>
<dbReference type="FunFam" id="2.10.25.10:FF:000391">
    <property type="entry name" value="Weary, isoform C"/>
    <property type="match status" value="1"/>
</dbReference>